<dbReference type="GO" id="GO:0006325">
    <property type="term" value="P:chromatin organization"/>
    <property type="evidence" value="ECO:0007669"/>
    <property type="project" value="UniProtKB-KW"/>
</dbReference>
<evidence type="ECO:0000256" key="13">
    <source>
        <dbReference type="ARBA" id="ARBA00093543"/>
    </source>
</evidence>
<organism evidence="16 17">
    <name type="scientific">Photinus pyralis</name>
    <name type="common">Common eastern firefly</name>
    <name type="synonym">Lampyris pyralis</name>
    <dbReference type="NCBI Taxonomy" id="7054"/>
    <lineage>
        <taxon>Eukaryota</taxon>
        <taxon>Metazoa</taxon>
        <taxon>Ecdysozoa</taxon>
        <taxon>Arthropoda</taxon>
        <taxon>Hexapoda</taxon>
        <taxon>Insecta</taxon>
        <taxon>Pterygota</taxon>
        <taxon>Neoptera</taxon>
        <taxon>Endopterygota</taxon>
        <taxon>Coleoptera</taxon>
        <taxon>Polyphaga</taxon>
        <taxon>Elateriformia</taxon>
        <taxon>Elateroidea</taxon>
        <taxon>Lampyridae</taxon>
        <taxon>Lampyrinae</taxon>
        <taxon>Photinus</taxon>
    </lineage>
</organism>
<comment type="function">
    <text evidence="12">Non-catalytic component of the NSL histone acetyltransferase complex, a multiprotein complex that mediates histone H4 acetylation at 'Lys-5'- and 'Lys-8' (H4K5ac and H4K8ac) at transcription start sites and promotes transcription initiation. Required for NSL complex stability and for transcription of intraciliary transport genes in both ciliated and non-ciliated cells by regulating histone H4 acetylation at 'Lys-5'- and 'Lys-12' (H4K5ac and H4K12ac). This is necessary for cilium assembly in ciliated cells and for organization of the microtubule cytoskeleton in non-ciliated cells. Required within the NSL complex to maintain nuclear architecture stability by promoting KAT8-mediated acetylation of lamin LMNA.</text>
</comment>
<evidence type="ECO:0000256" key="6">
    <source>
        <dbReference type="ARBA" id="ARBA00022843"/>
    </source>
</evidence>
<evidence type="ECO:0000256" key="2">
    <source>
        <dbReference type="ARBA" id="ARBA00004173"/>
    </source>
</evidence>
<dbReference type="OrthoDB" id="677315at2759"/>
<comment type="subunit">
    <text evidence="13">Component of the NSL complex at least composed of KAT8/MOF, KANSL1, KANSL2, KANSL3, MCRS1, PHF20, OGT1/OGT, WDR5 and HCFC1.</text>
</comment>
<dbReference type="InParanoid" id="A0A5N4B3F6"/>
<dbReference type="InterPro" id="IPR026316">
    <property type="entry name" value="NSL2"/>
</dbReference>
<keyword evidence="17" id="KW-1185">Reference proteome</keyword>
<comment type="subcellular location">
    <subcellularLocation>
        <location evidence="2">Mitochondrion</location>
    </subcellularLocation>
    <subcellularLocation>
        <location evidence="1">Nucleus</location>
    </subcellularLocation>
</comment>
<keyword evidence="7" id="KW-0156">Chromatin regulator</keyword>
<sequence length="510" mass="58425">MMADQPRMQADKMLKVRQMPPNDKQVTENLKNLKAKAEVAVQNLKRCCYKPIECTHLTLEGYEYCLRHILSDKNAPYKQCAFIYAANGKRCHLPCPRDKKDPGYCNEHALKTQLQNWKRNSHNQPPRTAEVLLHSLVHYIHKPKAHTSSTNEDTIIVDDVDSRTTKSLNPFTDINVNGILSSGSQILDMCSDSESDVDATSFGSIWHDIQAESSDNDSIDSEQEDVLKHARLYTAEEICLITRDKLMRLQNLYSEQYRYLHHSLRERRRRYLHAVKREKESHCNIANQVHETTKERRLYKKLKAYNSYHKRHGSDAICNKRLNERRLKITEGVTPKTHVFTKCVYTEGGVKCGSRALPVTRHCRKHILEDTNQILFRSCGKIQNEIECQTAVEGIFDNTTCRLHTDIPEVRSYANARMIKNLKDSESDYDESLDAPTVTQPSIKTEVEEPKPSITDDTNMVSATPIFGDGNLVKDLGVVEPMDITQELSPKQEPQPTIPDEAMVTKEETS</sequence>
<feature type="region of interest" description="Disordered" evidence="14">
    <location>
        <begin position="426"/>
        <end position="460"/>
    </location>
</feature>
<protein>
    <recommendedName>
        <fullName evidence="3">KAT8 regulatory NSL complex subunit 2</fullName>
    </recommendedName>
    <alternativeName>
        <fullName evidence="11">NSL complex protein NSL2</fullName>
    </alternativeName>
    <alternativeName>
        <fullName evidence="10">Non-specific lethal 2 homolog</fullName>
    </alternativeName>
</protein>
<name>A0A5N4B3F6_PHOPY</name>
<dbReference type="EMBL" id="VVIM01000001">
    <property type="protein sequence ID" value="KAB0803910.1"/>
    <property type="molecule type" value="Genomic_DNA"/>
</dbReference>
<evidence type="ECO:0000313" key="17">
    <source>
        <dbReference type="Proteomes" id="UP000327044"/>
    </source>
</evidence>
<gene>
    <name evidence="16" type="ORF">PPYR_00880</name>
</gene>
<evidence type="ECO:0000256" key="3">
    <source>
        <dbReference type="ARBA" id="ARBA00015508"/>
    </source>
</evidence>
<accession>A0A5N4B3F6</accession>
<feature type="compositionally biased region" description="Polar residues" evidence="14">
    <location>
        <begin position="486"/>
        <end position="495"/>
    </location>
</feature>
<keyword evidence="8" id="KW-0496">Mitochondrion</keyword>
<evidence type="ECO:0000256" key="7">
    <source>
        <dbReference type="ARBA" id="ARBA00022853"/>
    </source>
</evidence>
<keyword evidence="4" id="KW-1017">Isopeptide bond</keyword>
<dbReference type="PANTHER" id="PTHR13453">
    <property type="entry name" value="KAT8 REGULATORY NSL COMPLEX SUBUNIT 2"/>
    <property type="match status" value="1"/>
</dbReference>
<evidence type="ECO:0000256" key="4">
    <source>
        <dbReference type="ARBA" id="ARBA00022499"/>
    </source>
</evidence>
<evidence type="ECO:0000256" key="11">
    <source>
        <dbReference type="ARBA" id="ARBA00033378"/>
    </source>
</evidence>
<dbReference type="GO" id="GO:0005634">
    <property type="term" value="C:nucleus"/>
    <property type="evidence" value="ECO:0007669"/>
    <property type="project" value="UniProtKB-SubCell"/>
</dbReference>
<dbReference type="PANTHER" id="PTHR13453:SF1">
    <property type="entry name" value="KAT8 REGULATORY NSL COMPLEX SUBUNIT 2"/>
    <property type="match status" value="1"/>
</dbReference>
<feature type="domain" description="KANL2-like probable zinc-finger" evidence="15">
    <location>
        <begin position="47"/>
        <end position="109"/>
    </location>
</feature>
<dbReference type="FunCoup" id="A0A5N4B3F6">
    <property type="interactions" value="2101"/>
</dbReference>
<dbReference type="GO" id="GO:0044545">
    <property type="term" value="C:NSL complex"/>
    <property type="evidence" value="ECO:0007669"/>
    <property type="project" value="TreeGrafter"/>
</dbReference>
<comment type="caution">
    <text evidence="16">The sequence shown here is derived from an EMBL/GenBank/DDBJ whole genome shotgun (WGS) entry which is preliminary data.</text>
</comment>
<proteinExistence type="predicted"/>
<dbReference type="Proteomes" id="UP000327044">
    <property type="component" value="Unassembled WGS sequence"/>
</dbReference>
<evidence type="ECO:0000256" key="8">
    <source>
        <dbReference type="ARBA" id="ARBA00023128"/>
    </source>
</evidence>
<dbReference type="InterPro" id="IPR025927">
    <property type="entry name" value="Znf_KANL2-like"/>
</dbReference>
<keyword evidence="6" id="KW-0832">Ubl conjugation</keyword>
<evidence type="ECO:0000256" key="14">
    <source>
        <dbReference type="SAM" id="MobiDB-lite"/>
    </source>
</evidence>
<evidence type="ECO:0000256" key="9">
    <source>
        <dbReference type="ARBA" id="ARBA00023242"/>
    </source>
</evidence>
<dbReference type="AlphaFoldDB" id="A0A5N4B3F6"/>
<evidence type="ECO:0000256" key="1">
    <source>
        <dbReference type="ARBA" id="ARBA00004123"/>
    </source>
</evidence>
<feature type="domain" description="KANL2-like probable zinc-finger" evidence="15">
    <location>
        <begin position="344"/>
        <end position="405"/>
    </location>
</feature>
<reference evidence="16 17" key="1">
    <citation type="journal article" date="2018" name="Elife">
        <title>Firefly genomes illuminate parallel origins of bioluminescence in beetles.</title>
        <authorList>
            <person name="Fallon T.R."/>
            <person name="Lower S.E."/>
            <person name="Chang C.H."/>
            <person name="Bessho-Uehara M."/>
            <person name="Martin G.J."/>
            <person name="Bewick A.J."/>
            <person name="Behringer M."/>
            <person name="Debat H.J."/>
            <person name="Wong I."/>
            <person name="Day J.C."/>
            <person name="Suvorov A."/>
            <person name="Silva C.J."/>
            <person name="Stanger-Hall K.F."/>
            <person name="Hall D.W."/>
            <person name="Schmitz R.J."/>
            <person name="Nelson D.R."/>
            <person name="Lewis S.M."/>
            <person name="Shigenobu S."/>
            <person name="Bybee S.M."/>
            <person name="Larracuente A.M."/>
            <person name="Oba Y."/>
            <person name="Weng J.K."/>
        </authorList>
    </citation>
    <scope>NUCLEOTIDE SEQUENCE [LARGE SCALE GENOMIC DNA]</scope>
    <source>
        <strain evidence="16">1611_PpyrPB1</strain>
        <tissue evidence="16">Whole body</tissue>
    </source>
</reference>
<dbReference type="GO" id="GO:0005739">
    <property type="term" value="C:mitochondrion"/>
    <property type="evidence" value="ECO:0007669"/>
    <property type="project" value="UniProtKB-SubCell"/>
</dbReference>
<keyword evidence="5" id="KW-0597">Phosphoprotein</keyword>
<keyword evidence="9" id="KW-0539">Nucleus</keyword>
<evidence type="ECO:0000256" key="12">
    <source>
        <dbReference type="ARBA" id="ARBA00093359"/>
    </source>
</evidence>
<dbReference type="Pfam" id="PF13891">
    <property type="entry name" value="zf-C3HC3H_KANSL2"/>
    <property type="match status" value="2"/>
</dbReference>
<evidence type="ECO:0000256" key="10">
    <source>
        <dbReference type="ARBA" id="ARBA00032947"/>
    </source>
</evidence>
<evidence type="ECO:0000259" key="15">
    <source>
        <dbReference type="Pfam" id="PF13891"/>
    </source>
</evidence>
<evidence type="ECO:0000313" key="16">
    <source>
        <dbReference type="EMBL" id="KAB0803910.1"/>
    </source>
</evidence>
<evidence type="ECO:0000256" key="5">
    <source>
        <dbReference type="ARBA" id="ARBA00022553"/>
    </source>
</evidence>
<feature type="region of interest" description="Disordered" evidence="14">
    <location>
        <begin position="483"/>
        <end position="510"/>
    </location>
</feature>